<gene>
    <name evidence="4" type="ORF">Q7C36_009187</name>
</gene>
<dbReference type="Proteomes" id="UP001187315">
    <property type="component" value="Unassembled WGS sequence"/>
</dbReference>
<accession>A0AA88N756</accession>
<feature type="compositionally biased region" description="Basic and acidic residues" evidence="2">
    <location>
        <begin position="355"/>
        <end position="387"/>
    </location>
</feature>
<keyword evidence="5" id="KW-1185">Reference proteome</keyword>
<reference evidence="4" key="1">
    <citation type="submission" date="2023-08" db="EMBL/GenBank/DDBJ databases">
        <title>Pelteobagrus vachellii genome.</title>
        <authorList>
            <person name="Liu H."/>
        </authorList>
    </citation>
    <scope>NUCLEOTIDE SEQUENCE</scope>
    <source>
        <strain evidence="4">PRFRI_2022a</strain>
        <tissue evidence="4">Muscle</tissue>
    </source>
</reference>
<dbReference type="AlphaFoldDB" id="A0AA88N756"/>
<feature type="coiled-coil region" evidence="1">
    <location>
        <begin position="226"/>
        <end position="253"/>
    </location>
</feature>
<evidence type="ECO:0000256" key="2">
    <source>
        <dbReference type="SAM" id="MobiDB-lite"/>
    </source>
</evidence>
<proteinExistence type="predicted"/>
<keyword evidence="1" id="KW-0175">Coiled coil</keyword>
<feature type="region of interest" description="Disordered" evidence="2">
    <location>
        <begin position="351"/>
        <end position="387"/>
    </location>
</feature>
<keyword evidence="3" id="KW-0812">Transmembrane</keyword>
<organism evidence="4 5">
    <name type="scientific">Tachysurus vachellii</name>
    <name type="common">Darkbarbel catfish</name>
    <name type="synonym">Pelteobagrus vachellii</name>
    <dbReference type="NCBI Taxonomy" id="175792"/>
    <lineage>
        <taxon>Eukaryota</taxon>
        <taxon>Metazoa</taxon>
        <taxon>Chordata</taxon>
        <taxon>Craniata</taxon>
        <taxon>Vertebrata</taxon>
        <taxon>Euteleostomi</taxon>
        <taxon>Actinopterygii</taxon>
        <taxon>Neopterygii</taxon>
        <taxon>Teleostei</taxon>
        <taxon>Ostariophysi</taxon>
        <taxon>Siluriformes</taxon>
        <taxon>Bagridae</taxon>
        <taxon>Tachysurus</taxon>
    </lineage>
</organism>
<evidence type="ECO:0000256" key="3">
    <source>
        <dbReference type="SAM" id="Phobius"/>
    </source>
</evidence>
<dbReference type="EMBL" id="JAVHJS010000008">
    <property type="protein sequence ID" value="KAK2850404.1"/>
    <property type="molecule type" value="Genomic_DNA"/>
</dbReference>
<feature type="transmembrane region" description="Helical" evidence="3">
    <location>
        <begin position="20"/>
        <end position="38"/>
    </location>
</feature>
<sequence>MNDLRRLFRFGATDLPGRPLLFAAGAAATTAGVFYFMMKRDDGEKTLTEESDMVSDVDDVRVPHSDSAVPEAPLTETEENYKLVIASCTQLKKEMAGLMSEVNTVHDLVEKLKKERLKKQLQNEELGMECQMKSVAISILETHDKAIRSSLQKEFEEKRQAHSELKTQCDQMKKTLRGKKVSLADIEEQYQDLVRSGNNMVCQVKSLILEVYQAKKQQQVRLNYEIEAIQSQYEEALKQQAELLIENNKVRNDHNILKSEYEQMKKIHNMVSLDEAEKTLLLKKMSDLMSQKHKLQASVQQLKEAICETCKKCNEIKRKQEQEQTQEMHSNMKAQHTTMMEIFKQFYELLKNHLKHEDPGESRKPEEPGETGEPRKPKEPEEKGEQK</sequence>
<dbReference type="Gene3D" id="1.20.5.4090">
    <property type="match status" value="2"/>
</dbReference>
<evidence type="ECO:0000256" key="1">
    <source>
        <dbReference type="SAM" id="Coils"/>
    </source>
</evidence>
<keyword evidence="3" id="KW-0472">Membrane</keyword>
<evidence type="ECO:0000313" key="5">
    <source>
        <dbReference type="Proteomes" id="UP001187315"/>
    </source>
</evidence>
<feature type="coiled-coil region" evidence="1">
    <location>
        <begin position="109"/>
        <end position="175"/>
    </location>
</feature>
<name>A0AA88N756_TACVA</name>
<protein>
    <submittedName>
        <fullName evidence="4">Uncharacterized protein</fullName>
    </submittedName>
</protein>
<evidence type="ECO:0000313" key="4">
    <source>
        <dbReference type="EMBL" id="KAK2850404.1"/>
    </source>
</evidence>
<keyword evidence="3" id="KW-1133">Transmembrane helix</keyword>
<comment type="caution">
    <text evidence="4">The sequence shown here is derived from an EMBL/GenBank/DDBJ whole genome shotgun (WGS) entry which is preliminary data.</text>
</comment>